<evidence type="ECO:0000259" key="1">
    <source>
        <dbReference type="Pfam" id="PF13338"/>
    </source>
</evidence>
<name>A0ABS2KZF4_9NOCA</name>
<proteinExistence type="predicted"/>
<organism evidence="2 3">
    <name type="scientific">Rhodococcoides corynebacterioides</name>
    <dbReference type="NCBI Taxonomy" id="53972"/>
    <lineage>
        <taxon>Bacteria</taxon>
        <taxon>Bacillati</taxon>
        <taxon>Actinomycetota</taxon>
        <taxon>Actinomycetes</taxon>
        <taxon>Mycobacteriales</taxon>
        <taxon>Nocardiaceae</taxon>
        <taxon>Rhodococcoides</taxon>
    </lineage>
</organism>
<accession>A0ABS2KZF4</accession>
<dbReference type="Pfam" id="PF13338">
    <property type="entry name" value="AbiEi_4"/>
    <property type="match status" value="1"/>
</dbReference>
<keyword evidence="3" id="KW-1185">Reference proteome</keyword>
<reference evidence="2 3" key="1">
    <citation type="submission" date="2021-01" db="EMBL/GenBank/DDBJ databases">
        <title>Genomics of switchgrass bacterial isolates.</title>
        <authorList>
            <person name="Shade A."/>
        </authorList>
    </citation>
    <scope>NUCLEOTIDE SEQUENCE [LARGE SCALE GENOMIC DNA]</scope>
    <source>
        <strain evidence="2 3">PvP111</strain>
    </source>
</reference>
<comment type="caution">
    <text evidence="2">The sequence shown here is derived from an EMBL/GenBank/DDBJ whole genome shotgun (WGS) entry which is preliminary data.</text>
</comment>
<dbReference type="Gene3D" id="3.40.960.10">
    <property type="entry name" value="VSR Endonuclease"/>
    <property type="match status" value="1"/>
</dbReference>
<sequence>MARITSRSEALTQGYTDSELRRMCRTGDLMRVRRGAYASSDDIANLTDKERHLLLARTMMTTGNLAPDAVLSHASAAIAHGIDVWNVPLSAVHITRNRRTGGRTGPVRHVHASPYDVDEVTDVAGIRSTTVSRTIADLACCLPFEEAVCAADDAARRFGLAGAQVEEILARRPTRSGHARAHRVALFMDAGSESVGESRSRVLLRTAGFAVSTQQTIKCGNTFYRVDFLVDGSNVIGEFDGRVKYGRLVPAGETPADVLWREKLREDALRDAGYTVVRWTWQDLATPDIIIDRIRRALARNRTPPA</sequence>
<feature type="domain" description="AbiEi antitoxin N-terminal" evidence="1">
    <location>
        <begin position="6"/>
        <end position="38"/>
    </location>
</feature>
<dbReference type="InterPro" id="IPR025159">
    <property type="entry name" value="AbiEi_N"/>
</dbReference>
<protein>
    <submittedName>
        <fullName evidence="2">Transcriptional regulator of viral defense system</fullName>
    </submittedName>
</protein>
<dbReference type="Proteomes" id="UP000703038">
    <property type="component" value="Unassembled WGS sequence"/>
</dbReference>
<dbReference type="EMBL" id="JAFBBK010000001">
    <property type="protein sequence ID" value="MBM7417309.1"/>
    <property type="molecule type" value="Genomic_DNA"/>
</dbReference>
<dbReference type="RefSeq" id="WP_204869933.1">
    <property type="nucleotide sequence ID" value="NZ_JAFBBK010000001.1"/>
</dbReference>
<evidence type="ECO:0000313" key="2">
    <source>
        <dbReference type="EMBL" id="MBM7417309.1"/>
    </source>
</evidence>
<evidence type="ECO:0000313" key="3">
    <source>
        <dbReference type="Proteomes" id="UP000703038"/>
    </source>
</evidence>
<gene>
    <name evidence="2" type="ORF">JOE42_004042</name>
</gene>